<feature type="region of interest" description="Disordered" evidence="1">
    <location>
        <begin position="365"/>
        <end position="397"/>
    </location>
</feature>
<proteinExistence type="predicted"/>
<accession>A0A8T2UMR6</accession>
<dbReference type="OrthoDB" id="1931548at2759"/>
<evidence type="ECO:0000313" key="3">
    <source>
        <dbReference type="Proteomes" id="UP000825935"/>
    </source>
</evidence>
<feature type="compositionally biased region" description="Low complexity" evidence="1">
    <location>
        <begin position="253"/>
        <end position="264"/>
    </location>
</feature>
<reference evidence="2" key="1">
    <citation type="submission" date="2021-08" db="EMBL/GenBank/DDBJ databases">
        <title>WGS assembly of Ceratopteris richardii.</title>
        <authorList>
            <person name="Marchant D.B."/>
            <person name="Chen G."/>
            <person name="Jenkins J."/>
            <person name="Shu S."/>
            <person name="Leebens-Mack J."/>
            <person name="Grimwood J."/>
            <person name="Schmutz J."/>
            <person name="Soltis P."/>
            <person name="Soltis D."/>
            <person name="Chen Z.-H."/>
        </authorList>
    </citation>
    <scope>NUCLEOTIDE SEQUENCE</scope>
    <source>
        <strain evidence="2">Whitten #5841</strain>
        <tissue evidence="2">Leaf</tissue>
    </source>
</reference>
<feature type="region of interest" description="Disordered" evidence="1">
    <location>
        <begin position="249"/>
        <end position="277"/>
    </location>
</feature>
<name>A0A8T2UMR6_CERRI</name>
<dbReference type="PANTHER" id="PTHR33356">
    <property type="entry name" value="TIP41-LIKE PROTEIN"/>
    <property type="match status" value="1"/>
</dbReference>
<dbReference type="PANTHER" id="PTHR33356:SF5">
    <property type="entry name" value="TIP41-LIKE PROTEIN"/>
    <property type="match status" value="1"/>
</dbReference>
<dbReference type="OMA" id="GANTWDF"/>
<organism evidence="2 3">
    <name type="scientific">Ceratopteris richardii</name>
    <name type="common">Triangle waterfern</name>
    <dbReference type="NCBI Taxonomy" id="49495"/>
    <lineage>
        <taxon>Eukaryota</taxon>
        <taxon>Viridiplantae</taxon>
        <taxon>Streptophyta</taxon>
        <taxon>Embryophyta</taxon>
        <taxon>Tracheophyta</taxon>
        <taxon>Polypodiopsida</taxon>
        <taxon>Polypodiidae</taxon>
        <taxon>Polypodiales</taxon>
        <taxon>Pteridineae</taxon>
        <taxon>Pteridaceae</taxon>
        <taxon>Parkerioideae</taxon>
        <taxon>Ceratopteris</taxon>
    </lineage>
</organism>
<comment type="caution">
    <text evidence="2">The sequence shown here is derived from an EMBL/GenBank/DDBJ whole genome shotgun (WGS) entry which is preliminary data.</text>
</comment>
<sequence length="424" mass="46267">MELSEIEYPRCNVRGSTGVSVFDAQQQDDVAVTPWRNTKLNGRASFTVPPGFQVPDDGEEYMSGLAEEIAQAMLEESEGCRVKGVSKSVDSTWGSQGCLSSSPQSTLTGMANWDFLNAGARSNGRISSGVSSPPTPVESNQLAVDDESLDLLYSELLRLKMEDEINLRQQQLLLLKQKHYEQLLWQMRQKQTPSSRGIDKLDSLYEGDGYGHYPSLQSGTDQSFRNLGNGFHRSNQRMDFSSNNQVHCLGRGPQQSVPVSSISSKHGRRWDSSPDQSLYRGSSQFGLVGSYGLGGQHRAKPHPINGSGMRAVFLGMPGARESGGTGVFLPRRIGSSPDSKRRPACSTVLLPSRIVEALKLNVEDTLPYPMSSPSPAGRTESTRQSHPQLRNPPINTNGAASAAFPCSSLQEVAPNVCLPTEWTY</sequence>
<evidence type="ECO:0000256" key="1">
    <source>
        <dbReference type="SAM" id="MobiDB-lite"/>
    </source>
</evidence>
<dbReference type="Proteomes" id="UP000825935">
    <property type="component" value="Chromosome 6"/>
</dbReference>
<evidence type="ECO:0000313" key="2">
    <source>
        <dbReference type="EMBL" id="KAH7434664.1"/>
    </source>
</evidence>
<feature type="region of interest" description="Disordered" evidence="1">
    <location>
        <begin position="325"/>
        <end position="344"/>
    </location>
</feature>
<feature type="compositionally biased region" description="Polar residues" evidence="1">
    <location>
        <begin position="382"/>
        <end position="397"/>
    </location>
</feature>
<keyword evidence="3" id="KW-1185">Reference proteome</keyword>
<gene>
    <name evidence="2" type="ORF">KP509_06G029400</name>
</gene>
<dbReference type="EMBL" id="CM035411">
    <property type="protein sequence ID" value="KAH7434664.1"/>
    <property type="molecule type" value="Genomic_DNA"/>
</dbReference>
<protein>
    <submittedName>
        <fullName evidence="2">Uncharacterized protein</fullName>
    </submittedName>
</protein>
<dbReference type="AlphaFoldDB" id="A0A8T2UMR6"/>